<dbReference type="EMBL" id="CAJVPL010002433">
    <property type="protein sequence ID" value="CAG8610101.1"/>
    <property type="molecule type" value="Genomic_DNA"/>
</dbReference>
<comment type="caution">
    <text evidence="3">The sequence shown here is derived from an EMBL/GenBank/DDBJ whole genome shotgun (WGS) entry which is preliminary data.</text>
</comment>
<dbReference type="InterPro" id="IPR004000">
    <property type="entry name" value="Actin"/>
</dbReference>
<name>A0A9N9GH64_9GLOM</name>
<evidence type="ECO:0000313" key="3">
    <source>
        <dbReference type="EMBL" id="CAG8610101.1"/>
    </source>
</evidence>
<gene>
    <name evidence="3" type="ORF">AGERDE_LOCUS9548</name>
</gene>
<feature type="region of interest" description="Disordered" evidence="2">
    <location>
        <begin position="121"/>
        <end position="192"/>
    </location>
</feature>
<sequence length="636" mass="71376">MEASTSQAKAEAKSAKSTRAASLHSSQLGIDRHYRPELKFTNFAAQAPIVTKYVTSKFLRHDVSFFQRDELTKPRIDREGSKVLVIHPGSKNLRIGRASNAFPLIVPHVIARKLNIPNDRNSRIKKENKENTDFMEIDSTTTNTIEPLHQGNDESSKNVTTDGGGSNGSTVKEESSNENTSGSPSSLANIDELEQEEEARIKKGIDEIKKELKERMKAAKRRPVANASAQIASFNKLVVPEIIPDHNDPYKVEWTRIDDGHDYYIGEKALRIPTPLTPFKLLYPIQRGDLNTRDYDSIKAVIGDLETIWTEVIIEQLKVKKKNFDKYSVILVIPDLFNRLSVTEMVTMLLRYMGFSRVFVQQEAVCVTFGAGMSMACVVDIGAQTTSITCVEDGMCIPDSRSRFPYEEIDLNRSYDWMLAEEMKERFCTLNEANLTIQLYDFYVRAPNEPTKKYQIKTYDEAIIAPMVLRSSSYTSPSPGPRDSPLPSTPRIDSNTTATGPSSPSVFSSLSRNNITPIVDPVSTLPLDEAIVQSINCSPTEERVKKFYSSIIVVGGGGLIPGINAMLEDRLSSRPMPFADKLEVLSSRRELDPRLLAWKGASVMSKLEIVNESWINTREWGELGVRCLREKAMFVW</sequence>
<dbReference type="Gene3D" id="3.30.420.40">
    <property type="match status" value="3"/>
</dbReference>
<dbReference type="OrthoDB" id="5572108at2759"/>
<dbReference type="Proteomes" id="UP000789831">
    <property type="component" value="Unassembled WGS sequence"/>
</dbReference>
<feature type="compositionally biased region" description="Low complexity" evidence="2">
    <location>
        <begin position="1"/>
        <end position="22"/>
    </location>
</feature>
<dbReference type="Gene3D" id="3.90.640.10">
    <property type="entry name" value="Actin, Chain A, domain 4"/>
    <property type="match status" value="1"/>
</dbReference>
<evidence type="ECO:0000256" key="1">
    <source>
        <dbReference type="RuleBase" id="RU000487"/>
    </source>
</evidence>
<dbReference type="PANTHER" id="PTHR11937">
    <property type="entry name" value="ACTIN"/>
    <property type="match status" value="1"/>
</dbReference>
<dbReference type="SUPFAM" id="SSF53067">
    <property type="entry name" value="Actin-like ATPase domain"/>
    <property type="match status" value="2"/>
</dbReference>
<evidence type="ECO:0000256" key="2">
    <source>
        <dbReference type="SAM" id="MobiDB-lite"/>
    </source>
</evidence>
<accession>A0A9N9GH64</accession>
<proteinExistence type="inferred from homology"/>
<dbReference type="SMART" id="SM00268">
    <property type="entry name" value="ACTIN"/>
    <property type="match status" value="1"/>
</dbReference>
<keyword evidence="4" id="KW-1185">Reference proteome</keyword>
<feature type="compositionally biased region" description="Polar residues" evidence="2">
    <location>
        <begin position="491"/>
        <end position="501"/>
    </location>
</feature>
<dbReference type="CDD" id="cd10206">
    <property type="entry name" value="ASKHA_NBD_Arp8-like"/>
    <property type="match status" value="1"/>
</dbReference>
<organism evidence="3 4">
    <name type="scientific">Ambispora gerdemannii</name>
    <dbReference type="NCBI Taxonomy" id="144530"/>
    <lineage>
        <taxon>Eukaryota</taxon>
        <taxon>Fungi</taxon>
        <taxon>Fungi incertae sedis</taxon>
        <taxon>Mucoromycota</taxon>
        <taxon>Glomeromycotina</taxon>
        <taxon>Glomeromycetes</taxon>
        <taxon>Archaeosporales</taxon>
        <taxon>Ambisporaceae</taxon>
        <taxon>Ambispora</taxon>
    </lineage>
</organism>
<feature type="compositionally biased region" description="Basic and acidic residues" evidence="2">
    <location>
        <begin position="121"/>
        <end position="132"/>
    </location>
</feature>
<protein>
    <submittedName>
        <fullName evidence="3">9022_t:CDS:1</fullName>
    </submittedName>
</protein>
<feature type="region of interest" description="Disordered" evidence="2">
    <location>
        <begin position="1"/>
        <end position="26"/>
    </location>
</feature>
<feature type="compositionally biased region" description="Pro residues" evidence="2">
    <location>
        <begin position="478"/>
        <end position="488"/>
    </location>
</feature>
<dbReference type="InterPro" id="IPR043129">
    <property type="entry name" value="ATPase_NBD"/>
</dbReference>
<feature type="compositionally biased region" description="Low complexity" evidence="2">
    <location>
        <begin position="177"/>
        <end position="186"/>
    </location>
</feature>
<reference evidence="3" key="1">
    <citation type="submission" date="2021-06" db="EMBL/GenBank/DDBJ databases">
        <authorList>
            <person name="Kallberg Y."/>
            <person name="Tangrot J."/>
            <person name="Rosling A."/>
        </authorList>
    </citation>
    <scope>NUCLEOTIDE SEQUENCE</scope>
    <source>
        <strain evidence="3">MT106</strain>
    </source>
</reference>
<dbReference type="Pfam" id="PF00022">
    <property type="entry name" value="Actin"/>
    <property type="match status" value="1"/>
</dbReference>
<dbReference type="AlphaFoldDB" id="A0A9N9GH64"/>
<evidence type="ECO:0000313" key="4">
    <source>
        <dbReference type="Proteomes" id="UP000789831"/>
    </source>
</evidence>
<feature type="region of interest" description="Disordered" evidence="2">
    <location>
        <begin position="473"/>
        <end position="508"/>
    </location>
</feature>
<comment type="similarity">
    <text evidence="1">Belongs to the actin family.</text>
</comment>